<keyword evidence="5" id="KW-1185">Reference proteome</keyword>
<dbReference type="InterPro" id="IPR036028">
    <property type="entry name" value="SH3-like_dom_sf"/>
</dbReference>
<name>A0AAV2RHY4_MEGNR</name>
<evidence type="ECO:0000313" key="5">
    <source>
        <dbReference type="Proteomes" id="UP001497623"/>
    </source>
</evidence>
<dbReference type="Pfam" id="PF00018">
    <property type="entry name" value="SH3_1"/>
    <property type="match status" value="1"/>
</dbReference>
<dbReference type="PANTHER" id="PTHR15176:SF1">
    <property type="entry name" value="NEPHROCYSTIN-1"/>
    <property type="match status" value="1"/>
</dbReference>
<dbReference type="PRINTS" id="PR00452">
    <property type="entry name" value="SH3DOMAIN"/>
</dbReference>
<feature type="domain" description="SH3" evidence="3">
    <location>
        <begin position="1"/>
        <end position="58"/>
    </location>
</feature>
<evidence type="ECO:0000256" key="2">
    <source>
        <dbReference type="PROSITE-ProRule" id="PRU00192"/>
    </source>
</evidence>
<feature type="non-terminal residue" evidence="4">
    <location>
        <position position="1"/>
    </location>
</feature>
<dbReference type="InterPro" id="IPR039687">
    <property type="entry name" value="NPHP1"/>
</dbReference>
<comment type="caution">
    <text evidence="4">The sequence shown here is derived from an EMBL/GenBank/DDBJ whole genome shotgun (WGS) entry which is preliminary data.</text>
</comment>
<dbReference type="SUPFAM" id="SSF50044">
    <property type="entry name" value="SH3-domain"/>
    <property type="match status" value="2"/>
</dbReference>
<dbReference type="PROSITE" id="PS50002">
    <property type="entry name" value="SH3"/>
    <property type="match status" value="2"/>
</dbReference>
<gene>
    <name evidence="4" type="ORF">MNOR_LOCUS24344</name>
</gene>
<feature type="domain" description="SH3" evidence="3">
    <location>
        <begin position="118"/>
        <end position="173"/>
    </location>
</feature>
<organism evidence="4 5">
    <name type="scientific">Meganyctiphanes norvegica</name>
    <name type="common">Northern krill</name>
    <name type="synonym">Thysanopoda norvegica</name>
    <dbReference type="NCBI Taxonomy" id="48144"/>
    <lineage>
        <taxon>Eukaryota</taxon>
        <taxon>Metazoa</taxon>
        <taxon>Ecdysozoa</taxon>
        <taxon>Arthropoda</taxon>
        <taxon>Crustacea</taxon>
        <taxon>Multicrustacea</taxon>
        <taxon>Malacostraca</taxon>
        <taxon>Eumalacostraca</taxon>
        <taxon>Eucarida</taxon>
        <taxon>Euphausiacea</taxon>
        <taxon>Euphausiidae</taxon>
        <taxon>Meganyctiphanes</taxon>
    </lineage>
</organism>
<dbReference type="Proteomes" id="UP001497623">
    <property type="component" value="Unassembled WGS sequence"/>
</dbReference>
<dbReference type="EMBL" id="CAXKWB010022272">
    <property type="protein sequence ID" value="CAL4124208.1"/>
    <property type="molecule type" value="Genomic_DNA"/>
</dbReference>
<dbReference type="SMART" id="SM00326">
    <property type="entry name" value="SH3"/>
    <property type="match status" value="2"/>
</dbReference>
<reference evidence="4 5" key="1">
    <citation type="submission" date="2024-05" db="EMBL/GenBank/DDBJ databases">
        <authorList>
            <person name="Wallberg A."/>
        </authorList>
    </citation>
    <scope>NUCLEOTIDE SEQUENCE [LARGE SCALE GENOMIC DNA]</scope>
</reference>
<dbReference type="PANTHER" id="PTHR15176">
    <property type="entry name" value="NEPHROCYSTIN"/>
    <property type="match status" value="1"/>
</dbReference>
<protein>
    <recommendedName>
        <fullName evidence="3">SH3 domain-containing protein</fullName>
    </recommendedName>
</protein>
<keyword evidence="1 2" id="KW-0728">SH3 domain</keyword>
<dbReference type="GO" id="GO:0005929">
    <property type="term" value="C:cilium"/>
    <property type="evidence" value="ECO:0007669"/>
    <property type="project" value="TreeGrafter"/>
</dbReference>
<dbReference type="GO" id="GO:0090251">
    <property type="term" value="P:protein localization involved in establishment of planar polarity"/>
    <property type="evidence" value="ECO:0007669"/>
    <property type="project" value="TreeGrafter"/>
</dbReference>
<dbReference type="Gene3D" id="2.30.30.40">
    <property type="entry name" value="SH3 Domains"/>
    <property type="match status" value="2"/>
</dbReference>
<dbReference type="CDD" id="cd00174">
    <property type="entry name" value="SH3"/>
    <property type="match status" value="1"/>
</dbReference>
<sequence length="173" mass="19735">TQVRVSSDWSSNHVGRLTVQKGDVVTLHRVYPGGWWTATNSQGVQGLIPQHVLNLGHDIKVMNKDKNMGNNHKHKVNASKEEKQEYITNEVKNSKINLNNVNNYLQDNVSNIARRKRQQLVKARVLYNWQSQDKDYLTIRQNDIITVTKNVGGWWQATDNSGMSGLVPANYVK</sequence>
<accession>A0AAV2RHY4</accession>
<proteinExistence type="predicted"/>
<dbReference type="AlphaFoldDB" id="A0AAV2RHY4"/>
<evidence type="ECO:0000313" key="4">
    <source>
        <dbReference type="EMBL" id="CAL4124208.1"/>
    </source>
</evidence>
<evidence type="ECO:0000256" key="1">
    <source>
        <dbReference type="ARBA" id="ARBA00022443"/>
    </source>
</evidence>
<feature type="non-terminal residue" evidence="4">
    <location>
        <position position="173"/>
    </location>
</feature>
<dbReference type="Pfam" id="PF14604">
    <property type="entry name" value="SH3_9"/>
    <property type="match status" value="1"/>
</dbReference>
<dbReference type="GO" id="GO:0005737">
    <property type="term" value="C:cytoplasm"/>
    <property type="evidence" value="ECO:0007669"/>
    <property type="project" value="TreeGrafter"/>
</dbReference>
<evidence type="ECO:0000259" key="3">
    <source>
        <dbReference type="PROSITE" id="PS50002"/>
    </source>
</evidence>
<dbReference type="InterPro" id="IPR001452">
    <property type="entry name" value="SH3_domain"/>
</dbReference>